<proteinExistence type="predicted"/>
<keyword evidence="3" id="KW-0472">Membrane</keyword>
<protein>
    <recommendedName>
        <fullName evidence="12">Extracellular solute-binding protein</fullName>
    </recommendedName>
</protein>
<evidence type="ECO:0000313" key="8">
    <source>
        <dbReference type="EMBL" id="RGE64811.1"/>
    </source>
</evidence>
<evidence type="ECO:0000313" key="11">
    <source>
        <dbReference type="Proteomes" id="UP000261166"/>
    </source>
</evidence>
<keyword evidence="5" id="KW-0449">Lipoprotein</keyword>
<name>A0A3E3ICU8_9FIRM</name>
<evidence type="ECO:0000256" key="7">
    <source>
        <dbReference type="SAM" id="SignalP"/>
    </source>
</evidence>
<sequence length="601" mass="67339">MKAKKITALLMAAVMTVSLAACGNSGATTAEPAADSSTEAKADTEADTDDADADTEAAAADGESYDELLEEIIPEETVTLDVFDQLANYSGEQIGWFGQIMLEKFNVKLNIIPDPDGVYETRMESGNLGDIVIWGNDSDEYMQAVQKGMLFDWNEDDILSDYGPYIKEHMPYALEKNTNLSGGTTYGYGFDVAVDPSARGDIMYTWDLRWDLYKELGYPEIKNMDDMVEVLAQMKELCPKDDNGKTTYGVSLFNDWDGDMVMFVKSTASAYYGYDEFGFGLYDSETQEYHPCLEKDGPYLTALKFYNNLYQRGLLDPDSQTQKYDGMVEDYQNGTAFLNVFNFLGSAMYNSETHAADGKAMYPCPPEEASPIAYGLNVYGGNRIWSIGAKSEYPELCMAILNWLSTPEGRMTAEYGPKDVCWYYDENGKTCFTELGKAAKLDIKTEMSDGYSGTFEDGNFKMNNQTWALDTENLDSNGDTYNYKKWDSFITEPNSEIEADWREHTGARTPDEYMGSRPFKLAPGTTYSAGTKSDELLVLWNQVADCIKTNSWKAIYASSDEEFDKIVDEMIAKANEYGYDKCIEFQENEVKLRAAAEDAVK</sequence>
<evidence type="ECO:0000256" key="6">
    <source>
        <dbReference type="SAM" id="MobiDB-lite"/>
    </source>
</evidence>
<accession>A0A3E3ICU8</accession>
<dbReference type="OrthoDB" id="3235892at2"/>
<evidence type="ECO:0000256" key="1">
    <source>
        <dbReference type="ARBA" id="ARBA00022475"/>
    </source>
</evidence>
<dbReference type="Gene3D" id="3.40.190.10">
    <property type="entry name" value="Periplasmic binding protein-like II"/>
    <property type="match status" value="2"/>
</dbReference>
<keyword evidence="10" id="KW-1185">Reference proteome</keyword>
<dbReference type="InterPro" id="IPR006059">
    <property type="entry name" value="SBP"/>
</dbReference>
<dbReference type="Proteomes" id="UP000260812">
    <property type="component" value="Unassembled WGS sequence"/>
</dbReference>
<dbReference type="PROSITE" id="PS51257">
    <property type="entry name" value="PROKAR_LIPOPROTEIN"/>
    <property type="match status" value="1"/>
</dbReference>
<dbReference type="RefSeq" id="WP_025487912.1">
    <property type="nucleotide sequence ID" value="NZ_CALBAU010000233.1"/>
</dbReference>
<evidence type="ECO:0000313" key="10">
    <source>
        <dbReference type="Proteomes" id="UP000260812"/>
    </source>
</evidence>
<dbReference type="Pfam" id="PF01547">
    <property type="entry name" value="SBP_bac_1"/>
    <property type="match status" value="1"/>
</dbReference>
<evidence type="ECO:0008006" key="12">
    <source>
        <dbReference type="Google" id="ProtNLM"/>
    </source>
</evidence>
<keyword evidence="2 7" id="KW-0732">Signal</keyword>
<dbReference type="EMBL" id="QVLV01000001">
    <property type="protein sequence ID" value="RGE64811.1"/>
    <property type="molecule type" value="Genomic_DNA"/>
</dbReference>
<dbReference type="PANTHER" id="PTHR43649:SF33">
    <property type="entry name" value="POLYGALACTURONAN_RHAMNOGALACTURONAN-BINDING PROTEIN YTCQ"/>
    <property type="match status" value="1"/>
</dbReference>
<evidence type="ECO:0000256" key="2">
    <source>
        <dbReference type="ARBA" id="ARBA00022729"/>
    </source>
</evidence>
<reference evidence="8 11" key="1">
    <citation type="submission" date="2018-08" db="EMBL/GenBank/DDBJ databases">
        <title>A genome reference for cultivated species of the human gut microbiota.</title>
        <authorList>
            <person name="Zou Y."/>
            <person name="Xue W."/>
            <person name="Luo G."/>
        </authorList>
    </citation>
    <scope>NUCLEOTIDE SEQUENCE [LARGE SCALE GENOMIC DNA]</scope>
    <source>
        <strain evidence="9 11">AF26-4BH</strain>
        <strain evidence="8">TF05-5AC</strain>
    </source>
</reference>
<dbReference type="PANTHER" id="PTHR43649">
    <property type="entry name" value="ARABINOSE-BINDING PROTEIN-RELATED"/>
    <property type="match status" value="1"/>
</dbReference>
<dbReference type="EMBL" id="QVLU01000025">
    <property type="protein sequence ID" value="RGE67181.1"/>
    <property type="molecule type" value="Genomic_DNA"/>
</dbReference>
<evidence type="ECO:0000256" key="3">
    <source>
        <dbReference type="ARBA" id="ARBA00023136"/>
    </source>
</evidence>
<dbReference type="SUPFAM" id="SSF53850">
    <property type="entry name" value="Periplasmic binding protein-like II"/>
    <property type="match status" value="1"/>
</dbReference>
<comment type="caution">
    <text evidence="8">The sequence shown here is derived from an EMBL/GenBank/DDBJ whole genome shotgun (WGS) entry which is preliminary data.</text>
</comment>
<organism evidence="8 10">
    <name type="scientific">Eisenbergiella massiliensis</name>
    <dbReference type="NCBI Taxonomy" id="1720294"/>
    <lineage>
        <taxon>Bacteria</taxon>
        <taxon>Bacillati</taxon>
        <taxon>Bacillota</taxon>
        <taxon>Clostridia</taxon>
        <taxon>Lachnospirales</taxon>
        <taxon>Lachnospiraceae</taxon>
        <taxon>Eisenbergiella</taxon>
    </lineage>
</organism>
<feature type="signal peptide" evidence="7">
    <location>
        <begin position="1"/>
        <end position="20"/>
    </location>
</feature>
<dbReference type="AlphaFoldDB" id="A0A3E3ICU8"/>
<evidence type="ECO:0000256" key="5">
    <source>
        <dbReference type="ARBA" id="ARBA00023288"/>
    </source>
</evidence>
<dbReference type="GeneID" id="97985353"/>
<feature type="chain" id="PRO_5038233557" description="Extracellular solute-binding protein" evidence="7">
    <location>
        <begin position="21"/>
        <end position="601"/>
    </location>
</feature>
<gene>
    <name evidence="9" type="ORF">DWY69_22790</name>
    <name evidence="8" type="ORF">DXC51_00255</name>
</gene>
<feature type="region of interest" description="Disordered" evidence="6">
    <location>
        <begin position="26"/>
        <end position="54"/>
    </location>
</feature>
<dbReference type="InterPro" id="IPR050490">
    <property type="entry name" value="Bact_solute-bd_prot1"/>
</dbReference>
<dbReference type="Proteomes" id="UP000261166">
    <property type="component" value="Unassembled WGS sequence"/>
</dbReference>
<evidence type="ECO:0000256" key="4">
    <source>
        <dbReference type="ARBA" id="ARBA00023139"/>
    </source>
</evidence>
<evidence type="ECO:0000313" key="9">
    <source>
        <dbReference type="EMBL" id="RGE67181.1"/>
    </source>
</evidence>
<feature type="compositionally biased region" description="Acidic residues" evidence="6">
    <location>
        <begin position="45"/>
        <end position="54"/>
    </location>
</feature>
<keyword evidence="4" id="KW-0564">Palmitate</keyword>
<keyword evidence="1" id="KW-1003">Cell membrane</keyword>